<keyword evidence="2 5" id="KW-0812">Transmembrane</keyword>
<feature type="transmembrane region" description="Helical" evidence="5">
    <location>
        <begin position="45"/>
        <end position="65"/>
    </location>
</feature>
<keyword evidence="8" id="KW-1185">Reference proteome</keyword>
<dbReference type="Proteomes" id="UP000586827">
    <property type="component" value="Unassembled WGS sequence"/>
</dbReference>
<comment type="caution">
    <text evidence="7">The sequence shown here is derived from an EMBL/GenBank/DDBJ whole genome shotgun (WGS) entry which is preliminary data.</text>
</comment>
<name>A0A849C8N4_9NOCA</name>
<evidence type="ECO:0000256" key="1">
    <source>
        <dbReference type="ARBA" id="ARBA00004127"/>
    </source>
</evidence>
<protein>
    <submittedName>
        <fullName evidence="7">DUF202 domain-containing protein</fullName>
    </submittedName>
</protein>
<evidence type="ECO:0000259" key="6">
    <source>
        <dbReference type="Pfam" id="PF02656"/>
    </source>
</evidence>
<reference evidence="7 8" key="1">
    <citation type="submission" date="2020-05" db="EMBL/GenBank/DDBJ databases">
        <title>MicrobeNet Type strains.</title>
        <authorList>
            <person name="Nicholson A.C."/>
        </authorList>
    </citation>
    <scope>NUCLEOTIDE SEQUENCE [LARGE SCALE GENOMIC DNA]</scope>
    <source>
        <strain evidence="7 8">JCM 3224</strain>
    </source>
</reference>
<evidence type="ECO:0000313" key="7">
    <source>
        <dbReference type="EMBL" id="NNH72730.1"/>
    </source>
</evidence>
<feature type="domain" description="DUF202" evidence="6">
    <location>
        <begin position="8"/>
        <end position="67"/>
    </location>
</feature>
<keyword evidence="3 5" id="KW-1133">Transmembrane helix</keyword>
<dbReference type="GO" id="GO:0012505">
    <property type="term" value="C:endomembrane system"/>
    <property type="evidence" value="ECO:0007669"/>
    <property type="project" value="UniProtKB-SubCell"/>
</dbReference>
<dbReference type="RefSeq" id="WP_067524135.1">
    <property type="nucleotide sequence ID" value="NZ_JABELX010000008.1"/>
</dbReference>
<accession>A0A849C8N4</accession>
<sequence length="112" mass="11461">MTDAPISDTGLAAERTALSWRRTAVAAMANVALFLHAAANTEWRPAAVAPLAVAVALAAVVVTSVRRGRVLHTAPRHEWGGGRSAVAIVAVSVVGAACVAAGFELAYSFVEP</sequence>
<dbReference type="InterPro" id="IPR003807">
    <property type="entry name" value="DUF202"/>
</dbReference>
<keyword evidence="4 5" id="KW-0472">Membrane</keyword>
<feature type="transmembrane region" description="Helical" evidence="5">
    <location>
        <begin position="86"/>
        <end position="110"/>
    </location>
</feature>
<gene>
    <name evidence="7" type="ORF">HLB23_23175</name>
</gene>
<dbReference type="EMBL" id="JABELX010000008">
    <property type="protein sequence ID" value="NNH72730.1"/>
    <property type="molecule type" value="Genomic_DNA"/>
</dbReference>
<dbReference type="AlphaFoldDB" id="A0A849C8N4"/>
<proteinExistence type="predicted"/>
<evidence type="ECO:0000313" key="8">
    <source>
        <dbReference type="Proteomes" id="UP000586827"/>
    </source>
</evidence>
<evidence type="ECO:0000256" key="3">
    <source>
        <dbReference type="ARBA" id="ARBA00022989"/>
    </source>
</evidence>
<dbReference type="Pfam" id="PF02656">
    <property type="entry name" value="DUF202"/>
    <property type="match status" value="1"/>
</dbReference>
<organism evidence="7 8">
    <name type="scientific">Nocardia uniformis</name>
    <dbReference type="NCBI Taxonomy" id="53432"/>
    <lineage>
        <taxon>Bacteria</taxon>
        <taxon>Bacillati</taxon>
        <taxon>Actinomycetota</taxon>
        <taxon>Actinomycetes</taxon>
        <taxon>Mycobacteriales</taxon>
        <taxon>Nocardiaceae</taxon>
        <taxon>Nocardia</taxon>
    </lineage>
</organism>
<evidence type="ECO:0000256" key="2">
    <source>
        <dbReference type="ARBA" id="ARBA00022692"/>
    </source>
</evidence>
<evidence type="ECO:0000256" key="4">
    <source>
        <dbReference type="ARBA" id="ARBA00023136"/>
    </source>
</evidence>
<comment type="subcellular location">
    <subcellularLocation>
        <location evidence="1">Endomembrane system</location>
        <topology evidence="1">Multi-pass membrane protein</topology>
    </subcellularLocation>
</comment>
<evidence type="ECO:0000256" key="5">
    <source>
        <dbReference type="SAM" id="Phobius"/>
    </source>
</evidence>